<feature type="transmembrane region" description="Helical" evidence="2">
    <location>
        <begin position="889"/>
        <end position="911"/>
    </location>
</feature>
<comment type="caution">
    <text evidence="3">The sequence shown here is derived from an EMBL/GenBank/DDBJ whole genome shotgun (WGS) entry which is preliminary data.</text>
</comment>
<feature type="transmembrane region" description="Helical" evidence="2">
    <location>
        <begin position="999"/>
        <end position="1022"/>
    </location>
</feature>
<dbReference type="Gene3D" id="3.30.70.1320">
    <property type="entry name" value="Multidrug efflux transporter AcrB pore domain like"/>
    <property type="match status" value="1"/>
</dbReference>
<keyword evidence="2" id="KW-1133">Transmembrane helix</keyword>
<feature type="transmembrane region" description="Helical" evidence="2">
    <location>
        <begin position="968"/>
        <end position="987"/>
    </location>
</feature>
<feature type="transmembrane region" description="Helical" evidence="2">
    <location>
        <begin position="333"/>
        <end position="352"/>
    </location>
</feature>
<dbReference type="SUPFAM" id="SSF82693">
    <property type="entry name" value="Multidrug efflux transporter AcrB pore domain, PN1, PN2, PC1 and PC2 subdomains"/>
    <property type="match status" value="3"/>
</dbReference>
<dbReference type="Gene3D" id="3.30.70.1430">
    <property type="entry name" value="Multidrug efflux transporter AcrB pore domain"/>
    <property type="match status" value="2"/>
</dbReference>
<dbReference type="Pfam" id="PF00873">
    <property type="entry name" value="ACR_tran"/>
    <property type="match status" value="1"/>
</dbReference>
<dbReference type="Gene3D" id="1.20.1640.10">
    <property type="entry name" value="Multidrug efflux transporter AcrB transmembrane domain"/>
    <property type="match status" value="2"/>
</dbReference>
<keyword evidence="2" id="KW-0472">Membrane</keyword>
<feature type="transmembrane region" description="Helical" evidence="2">
    <location>
        <begin position="427"/>
        <end position="446"/>
    </location>
</feature>
<feature type="region of interest" description="Disordered" evidence="1">
    <location>
        <begin position="1035"/>
        <end position="1054"/>
    </location>
</feature>
<dbReference type="InterPro" id="IPR001036">
    <property type="entry name" value="Acrflvin-R"/>
</dbReference>
<evidence type="ECO:0000256" key="1">
    <source>
        <dbReference type="SAM" id="MobiDB-lite"/>
    </source>
</evidence>
<feature type="transmembrane region" description="Helical" evidence="2">
    <location>
        <begin position="385"/>
        <end position="406"/>
    </location>
</feature>
<evidence type="ECO:0000256" key="2">
    <source>
        <dbReference type="SAM" id="Phobius"/>
    </source>
</evidence>
<proteinExistence type="predicted"/>
<evidence type="ECO:0000313" key="3">
    <source>
        <dbReference type="EMBL" id="PZE22768.1"/>
    </source>
</evidence>
<dbReference type="GO" id="GO:0005886">
    <property type="term" value="C:plasma membrane"/>
    <property type="evidence" value="ECO:0007669"/>
    <property type="project" value="TreeGrafter"/>
</dbReference>
<dbReference type="AlphaFoldDB" id="A0A2W1P6T4"/>
<keyword evidence="4" id="KW-1185">Reference proteome</keyword>
<keyword evidence="2" id="KW-0812">Transmembrane</keyword>
<dbReference type="PRINTS" id="PR00702">
    <property type="entry name" value="ACRIFLAVINRP"/>
</dbReference>
<dbReference type="OrthoDB" id="9757876at2"/>
<feature type="transmembrane region" description="Helical" evidence="2">
    <location>
        <begin position="528"/>
        <end position="550"/>
    </location>
</feature>
<protein>
    <submittedName>
        <fullName evidence="3">AcrB/AcrD/AcrF family protein</fullName>
    </submittedName>
</protein>
<dbReference type="Gene3D" id="3.30.70.1440">
    <property type="entry name" value="Multidrug efflux transporter AcrB pore domain"/>
    <property type="match status" value="1"/>
</dbReference>
<dbReference type="InterPro" id="IPR027463">
    <property type="entry name" value="AcrB_DN_DC_subdom"/>
</dbReference>
<reference evidence="3" key="1">
    <citation type="submission" date="2018-06" db="EMBL/GenBank/DDBJ databases">
        <title>Paenibacillus xerothermodurans sp. nov. an extremely dry heat resistant spore forming bacterium isolated from the soil of Cape Canaveral, Florida.</title>
        <authorList>
            <person name="Seuylemezian A."/>
            <person name="Kaur N."/>
            <person name="Patil P."/>
            <person name="Patil P."/>
            <person name="Mayilraj S."/>
            <person name="Vaishampayan P."/>
        </authorList>
    </citation>
    <scope>NUCLEOTIDE SEQUENCE [LARGE SCALE GENOMIC DNA]</scope>
    <source>
        <strain evidence="3">ATCC 27380</strain>
    </source>
</reference>
<sequence length="1054" mass="112828">MNFANFSVNRPITIFMLMIGLVILGSIAAPLLPVDLYPNMEIPTANVSVSWPGASPEQVENQVTKRVEASMATIANVSSVTSNSRTGSSNVTVQFNFGTDISEATLTMRDRLDRVSRQLPDDAEAPVVSRADPNSQPIMSLALYGTDVELTALRDLADNVVSPAVQRANGVASVNVTGGRVRQIQLLLDQNKLTQYGLTSNQVTSALSNDNQSMDAGLVYKGNQLVPLSIKGEFKSTAEIAQVRVNLARGQTIPIGELGKIIDTYQDVTFESRRNGEQSVGISVQKQSDGNTVAVADSIRTMMDDIQKDFPDGVKMDILNDTSKYIKGSIHTVIEHTLLGAIFSVIILMLFLNSVRATLIIGVVIPISVVSTFSMMFFSDQTMNTITLGGLALGLGSLVDFAVVVLESIYRKKEEGLSPVEAAKQGTAEVGTAVLASALAQIAVFAPTLFIDGLIKNFFVPMALTVSFSHVAALFAAITLVPMLAAKLLKKGHQEALPTGKSYNPAVWFGRGMQRMTNRYGAILRWSLAHRATVVAITAALLVGSVFLAGSVGTEITPRTDEGQININISLAQGTKFENTNALASKVEGLIKDMPDIESIFTTVGGGGGGAYQSAATNSASISVMLKPLGQRELKTEQIVEQIRTMTNGNPGAQISVNSRSSIRMPGLGGGGGGGGDIQVNLSGPDMSVLRKLGDMVAEELRAIPSLRNVQNTLERSIPQFDMTIDREAAAYYGISVREIMTSLRTAYQGSVATNFKTGDTQISVLVKYPSEFTNNLENLNQIVITSNSGAQIPLYAVAKVEPGFGPAQIRHIDQERVATVQAAVSGAPAGDVSKLVEDRLATIQPPDGYAITLGSQNSSNDTFNSLYLMLGLSVVLVYMVMASQFESLYGPFIIMFSLPPTFIGAILGLYLTNRTINMNSIMGMIMLVGIVVNNAIVLIDYTNQLRTKGCSLHDALMEAGRVRLRPILMTTGTTVLAMIPLVVGFGEGAAAQASMATVVAFGLTTSTLITLVLVPVVYTLMDGWKDTLRSKWRRHTPPALPRNHGARQQSINK</sequence>
<dbReference type="RefSeq" id="WP_089198536.1">
    <property type="nucleotide sequence ID" value="NZ_NHRJ02000001.1"/>
</dbReference>
<feature type="transmembrane region" description="Helical" evidence="2">
    <location>
        <begin position="866"/>
        <end position="882"/>
    </location>
</feature>
<dbReference type="PANTHER" id="PTHR32063:SF0">
    <property type="entry name" value="SWARMING MOTILITY PROTEIN SWRC"/>
    <property type="match status" value="1"/>
</dbReference>
<feature type="transmembrane region" description="Helical" evidence="2">
    <location>
        <begin position="458"/>
        <end position="481"/>
    </location>
</feature>
<gene>
    <name evidence="3" type="ORF">CBW46_003120</name>
</gene>
<evidence type="ECO:0000313" key="4">
    <source>
        <dbReference type="Proteomes" id="UP000214746"/>
    </source>
</evidence>
<organism evidence="3 4">
    <name type="scientific">Paenibacillus xerothermodurans</name>
    <dbReference type="NCBI Taxonomy" id="1977292"/>
    <lineage>
        <taxon>Bacteria</taxon>
        <taxon>Bacillati</taxon>
        <taxon>Bacillota</taxon>
        <taxon>Bacilli</taxon>
        <taxon>Bacillales</taxon>
        <taxon>Paenibacillaceae</taxon>
        <taxon>Paenibacillus</taxon>
    </lineage>
</organism>
<accession>A0A2W1P6T4</accession>
<name>A0A2W1P6T4_PAEXE</name>
<dbReference type="PANTHER" id="PTHR32063">
    <property type="match status" value="1"/>
</dbReference>
<dbReference type="SUPFAM" id="SSF82866">
    <property type="entry name" value="Multidrug efflux transporter AcrB transmembrane domain"/>
    <property type="match status" value="2"/>
</dbReference>
<dbReference type="Proteomes" id="UP000214746">
    <property type="component" value="Unassembled WGS sequence"/>
</dbReference>
<dbReference type="Gene3D" id="3.30.2090.10">
    <property type="entry name" value="Multidrug efflux transporter AcrB TolC docking domain, DN and DC subdomains"/>
    <property type="match status" value="2"/>
</dbReference>
<dbReference type="EMBL" id="NHRJ02000001">
    <property type="protein sequence ID" value="PZE22768.1"/>
    <property type="molecule type" value="Genomic_DNA"/>
</dbReference>
<dbReference type="SUPFAM" id="SSF82714">
    <property type="entry name" value="Multidrug efflux transporter AcrB TolC docking domain, DN and DC subdomains"/>
    <property type="match status" value="2"/>
</dbReference>
<feature type="transmembrane region" description="Helical" evidence="2">
    <location>
        <begin position="359"/>
        <end position="379"/>
    </location>
</feature>
<feature type="transmembrane region" description="Helical" evidence="2">
    <location>
        <begin position="12"/>
        <end position="32"/>
    </location>
</feature>
<feature type="transmembrane region" description="Helical" evidence="2">
    <location>
        <begin position="917"/>
        <end position="940"/>
    </location>
</feature>
<dbReference type="GO" id="GO:0042910">
    <property type="term" value="F:xenobiotic transmembrane transporter activity"/>
    <property type="evidence" value="ECO:0007669"/>
    <property type="project" value="TreeGrafter"/>
</dbReference>